<dbReference type="AlphaFoldDB" id="A0A9P4LBF8"/>
<feature type="domain" description="N-acetyltransferase" evidence="2">
    <location>
        <begin position="33"/>
        <end position="194"/>
    </location>
</feature>
<reference evidence="3" key="1">
    <citation type="submission" date="2020-01" db="EMBL/GenBank/DDBJ databases">
        <authorList>
            <consortium name="DOE Joint Genome Institute"/>
            <person name="Haridas S."/>
            <person name="Albert R."/>
            <person name="Binder M."/>
            <person name="Bloem J."/>
            <person name="Labutti K."/>
            <person name="Salamov A."/>
            <person name="Andreopoulos B."/>
            <person name="Baker S.E."/>
            <person name="Barry K."/>
            <person name="Bills G."/>
            <person name="Bluhm B.H."/>
            <person name="Cannon C."/>
            <person name="Castanera R."/>
            <person name="Culley D.E."/>
            <person name="Daum C."/>
            <person name="Ezra D."/>
            <person name="Gonzalez J.B."/>
            <person name="Henrissat B."/>
            <person name="Kuo A."/>
            <person name="Liang C."/>
            <person name="Lipzen A."/>
            <person name="Lutzoni F."/>
            <person name="Magnuson J."/>
            <person name="Mondo S."/>
            <person name="Nolan M."/>
            <person name="Ohm R."/>
            <person name="Pangilinan J."/>
            <person name="Park H.-J."/>
            <person name="Ramirez L."/>
            <person name="Alfaro M."/>
            <person name="Sun H."/>
            <person name="Tritt A."/>
            <person name="Yoshinaga Y."/>
            <person name="Zwiers L.-H."/>
            <person name="Turgeon B.G."/>
            <person name="Goodwin S.B."/>
            <person name="Spatafora J.W."/>
            <person name="Crous P.W."/>
            <person name="Grigoriev I.V."/>
        </authorList>
    </citation>
    <scope>NUCLEOTIDE SEQUENCE</scope>
    <source>
        <strain evidence="3">CBS 394.84</strain>
    </source>
</reference>
<dbReference type="Proteomes" id="UP000800039">
    <property type="component" value="Unassembled WGS sequence"/>
</dbReference>
<proteinExistence type="predicted"/>
<dbReference type="RefSeq" id="XP_040790712.1">
    <property type="nucleotide sequence ID" value="XM_040932950.1"/>
</dbReference>
<name>A0A9P4LBF8_9PLEO</name>
<dbReference type="FunFam" id="3.40.630.30:FF:000047">
    <property type="entry name" value="Acetyltransferase, GNAT family"/>
    <property type="match status" value="1"/>
</dbReference>
<dbReference type="PROSITE" id="PS51186">
    <property type="entry name" value="GNAT"/>
    <property type="match status" value="1"/>
</dbReference>
<dbReference type="Gene3D" id="3.40.630.30">
    <property type="match status" value="1"/>
</dbReference>
<dbReference type="PANTHER" id="PTHR43441">
    <property type="entry name" value="RIBOSOMAL-PROTEIN-SERINE ACETYLTRANSFERASE"/>
    <property type="match status" value="1"/>
</dbReference>
<dbReference type="OrthoDB" id="41238at2759"/>
<dbReference type="GO" id="GO:1990189">
    <property type="term" value="F:protein N-terminal-serine acetyltransferase activity"/>
    <property type="evidence" value="ECO:0007669"/>
    <property type="project" value="TreeGrafter"/>
</dbReference>
<dbReference type="SUPFAM" id="SSF55729">
    <property type="entry name" value="Acyl-CoA N-acyltransferases (Nat)"/>
    <property type="match status" value="1"/>
</dbReference>
<organism evidence="3 4">
    <name type="scientific">Cucurbitaria berberidis CBS 394.84</name>
    <dbReference type="NCBI Taxonomy" id="1168544"/>
    <lineage>
        <taxon>Eukaryota</taxon>
        <taxon>Fungi</taxon>
        <taxon>Dikarya</taxon>
        <taxon>Ascomycota</taxon>
        <taxon>Pezizomycotina</taxon>
        <taxon>Dothideomycetes</taxon>
        <taxon>Pleosporomycetidae</taxon>
        <taxon>Pleosporales</taxon>
        <taxon>Pleosporineae</taxon>
        <taxon>Cucurbitariaceae</taxon>
        <taxon>Cucurbitaria</taxon>
    </lineage>
</organism>
<keyword evidence="4" id="KW-1185">Reference proteome</keyword>
<dbReference type="InterPro" id="IPR016181">
    <property type="entry name" value="Acyl_CoA_acyltransferase"/>
</dbReference>
<gene>
    <name evidence="3" type="ORF">K460DRAFT_364128</name>
</gene>
<protein>
    <submittedName>
        <fullName evidence="3">Acyl-CoA N-acyltransferase</fullName>
    </submittedName>
</protein>
<evidence type="ECO:0000313" key="4">
    <source>
        <dbReference type="Proteomes" id="UP000800039"/>
    </source>
</evidence>
<evidence type="ECO:0000259" key="2">
    <source>
        <dbReference type="PROSITE" id="PS51186"/>
    </source>
</evidence>
<sequence length="237" mass="27028">MTPPTANERFGPVVPDAPAKPPSNDIKLSGKYATIVPLHPDHAADLYELVSGEERASLFDYLFDEPPSSLESFQASLARKAAMTNPWTYAILHQTNTQEKARAVGMASLMRMDLENRVIEVGSILYTPPLQRTPAATEAMYLLARYVFETLGFRRYEWKCNSLNQPSRRAAARLGFSYEGTFKQHMIARGRNRDTAWFAMLDGEWPLVKKAMERWLNEENFDMDGGQKRKLEEFRDS</sequence>
<evidence type="ECO:0000313" key="3">
    <source>
        <dbReference type="EMBL" id="KAF1848149.1"/>
    </source>
</evidence>
<dbReference type="GO" id="GO:0008999">
    <property type="term" value="F:protein-N-terminal-alanine acetyltransferase activity"/>
    <property type="evidence" value="ECO:0007669"/>
    <property type="project" value="TreeGrafter"/>
</dbReference>
<dbReference type="InterPro" id="IPR051908">
    <property type="entry name" value="Ribosomal_N-acetyltransferase"/>
</dbReference>
<dbReference type="GeneID" id="63850201"/>
<comment type="caution">
    <text evidence="3">The sequence shown here is derived from an EMBL/GenBank/DDBJ whole genome shotgun (WGS) entry which is preliminary data.</text>
</comment>
<dbReference type="PANTHER" id="PTHR43441:SF2">
    <property type="entry name" value="FAMILY ACETYLTRANSFERASE, PUTATIVE (AFU_ORTHOLOGUE AFUA_7G00850)-RELATED"/>
    <property type="match status" value="1"/>
</dbReference>
<evidence type="ECO:0000256" key="1">
    <source>
        <dbReference type="SAM" id="MobiDB-lite"/>
    </source>
</evidence>
<feature type="region of interest" description="Disordered" evidence="1">
    <location>
        <begin position="1"/>
        <end position="22"/>
    </location>
</feature>
<dbReference type="Pfam" id="PF13302">
    <property type="entry name" value="Acetyltransf_3"/>
    <property type="match status" value="1"/>
</dbReference>
<dbReference type="InterPro" id="IPR000182">
    <property type="entry name" value="GNAT_dom"/>
</dbReference>
<dbReference type="EMBL" id="ML976615">
    <property type="protein sequence ID" value="KAF1848149.1"/>
    <property type="molecule type" value="Genomic_DNA"/>
</dbReference>
<accession>A0A9P4LBF8</accession>